<feature type="transmembrane region" description="Helical" evidence="1">
    <location>
        <begin position="25"/>
        <end position="46"/>
    </location>
</feature>
<gene>
    <name evidence="2" type="ORF">HMF3257_13605</name>
</gene>
<evidence type="ECO:0000313" key="2">
    <source>
        <dbReference type="EMBL" id="RAI75007.1"/>
    </source>
</evidence>
<feature type="transmembrane region" description="Helical" evidence="1">
    <location>
        <begin position="53"/>
        <end position="71"/>
    </location>
</feature>
<dbReference type="EMBL" id="QLII01000001">
    <property type="protein sequence ID" value="RAI75007.1"/>
    <property type="molecule type" value="Genomic_DNA"/>
</dbReference>
<dbReference type="Proteomes" id="UP000249016">
    <property type="component" value="Unassembled WGS sequence"/>
</dbReference>
<reference evidence="2 3" key="1">
    <citation type="submission" date="2018-06" db="EMBL/GenBank/DDBJ databases">
        <title>Spirosoma sp. HMF3257 Genome sequencing and assembly.</title>
        <authorList>
            <person name="Kang H."/>
            <person name="Cha I."/>
            <person name="Kim H."/>
            <person name="Kang J."/>
            <person name="Joh K."/>
        </authorList>
    </citation>
    <scope>NUCLEOTIDE SEQUENCE [LARGE SCALE GENOMIC DNA]</scope>
    <source>
        <strain evidence="2 3">HMF3257</strain>
    </source>
</reference>
<feature type="transmembrane region" description="Helical" evidence="1">
    <location>
        <begin position="83"/>
        <end position="103"/>
    </location>
</feature>
<evidence type="ECO:0000313" key="3">
    <source>
        <dbReference type="Proteomes" id="UP000249016"/>
    </source>
</evidence>
<comment type="caution">
    <text evidence="2">The sequence shown here is derived from an EMBL/GenBank/DDBJ whole genome shotgun (WGS) entry which is preliminary data.</text>
</comment>
<keyword evidence="1" id="KW-0812">Transmembrane</keyword>
<accession>A0A327NIM5</accession>
<organism evidence="2 3">
    <name type="scientific">Spirosoma telluris</name>
    <dbReference type="NCBI Taxonomy" id="2183553"/>
    <lineage>
        <taxon>Bacteria</taxon>
        <taxon>Pseudomonadati</taxon>
        <taxon>Bacteroidota</taxon>
        <taxon>Cytophagia</taxon>
        <taxon>Cytophagales</taxon>
        <taxon>Cytophagaceae</taxon>
        <taxon>Spirosoma</taxon>
    </lineage>
</organism>
<proteinExistence type="predicted"/>
<evidence type="ECO:0008006" key="4">
    <source>
        <dbReference type="Google" id="ProtNLM"/>
    </source>
</evidence>
<keyword evidence="3" id="KW-1185">Reference proteome</keyword>
<protein>
    <recommendedName>
        <fullName evidence="4">Sulfatase-like hydrolase/transferase</fullName>
    </recommendedName>
</protein>
<keyword evidence="1" id="KW-1133">Transmembrane helix</keyword>
<name>A0A327NIM5_9BACT</name>
<sequence>MAAIAITCLLLYKVAQYFLKDQYKAAYFTILILVLCFSSVDIYFTLFSSFLRIRYYLVIVVLLPGLCFIWLKAKPISIGVNRLLNSFSVFFLLLFLINNQGLIRQVIHRQLMAHKPERDLRPVNSSFPDIYILLLDGYANNNNLKKYWHFSNDPFLDSLRKDGFFVLGSSLSNYPYTVQTVSTMLNMDYHQTSYALTDNPFLLEIANNKTVDLLSDKGYQIHNFSLFDFNTHPSPFHLAVFSEKSLMAHFINQTVFYFVSFNQSQENVLSTVTLDRERKLVSKVVELTKQASDQPKFVYGHFFLTHPPFI</sequence>
<dbReference type="Gene3D" id="3.40.720.10">
    <property type="entry name" value="Alkaline Phosphatase, subunit A"/>
    <property type="match status" value="1"/>
</dbReference>
<dbReference type="InterPro" id="IPR017850">
    <property type="entry name" value="Alkaline_phosphatase_core_sf"/>
</dbReference>
<dbReference type="AlphaFoldDB" id="A0A327NIM5"/>
<evidence type="ECO:0000256" key="1">
    <source>
        <dbReference type="SAM" id="Phobius"/>
    </source>
</evidence>
<keyword evidence="1" id="KW-0472">Membrane</keyword>